<dbReference type="CDD" id="cd14529">
    <property type="entry name" value="TpbA-like"/>
    <property type="match status" value="1"/>
</dbReference>
<evidence type="ECO:0000256" key="1">
    <source>
        <dbReference type="SAM" id="Phobius"/>
    </source>
</evidence>
<accession>A0A840SLK3</accession>
<keyword evidence="4" id="KW-1185">Reference proteome</keyword>
<comment type="caution">
    <text evidence="3">The sequence shown here is derived from an EMBL/GenBank/DDBJ whole genome shotgun (WGS) entry which is preliminary data.</text>
</comment>
<name>A0A840SLK3_9RHOB</name>
<dbReference type="Proteomes" id="UP000549457">
    <property type="component" value="Unassembled WGS sequence"/>
</dbReference>
<evidence type="ECO:0000313" key="4">
    <source>
        <dbReference type="Proteomes" id="UP000549457"/>
    </source>
</evidence>
<gene>
    <name evidence="3" type="ORF">HNP73_000677</name>
</gene>
<dbReference type="InterPro" id="IPR029021">
    <property type="entry name" value="Prot-tyrosine_phosphatase-like"/>
</dbReference>
<evidence type="ECO:0000259" key="2">
    <source>
        <dbReference type="Pfam" id="PF22741"/>
    </source>
</evidence>
<protein>
    <submittedName>
        <fullName evidence="3">Protein tyrosine/serine phosphatase</fullName>
    </submittedName>
</protein>
<reference evidence="3 4" key="1">
    <citation type="submission" date="2020-08" db="EMBL/GenBank/DDBJ databases">
        <title>Genomic Encyclopedia of Type Strains, Phase IV (KMG-IV): sequencing the most valuable type-strain genomes for metagenomic binning, comparative biology and taxonomic classification.</title>
        <authorList>
            <person name="Goeker M."/>
        </authorList>
    </citation>
    <scope>NUCLEOTIDE SEQUENCE [LARGE SCALE GENOMIC DNA]</scope>
    <source>
        <strain evidence="3 4">DSM 101730</strain>
    </source>
</reference>
<organism evidence="3 4">
    <name type="scientific">Amaricoccus macauensis</name>
    <dbReference type="NCBI Taxonomy" id="57001"/>
    <lineage>
        <taxon>Bacteria</taxon>
        <taxon>Pseudomonadati</taxon>
        <taxon>Pseudomonadota</taxon>
        <taxon>Alphaproteobacteria</taxon>
        <taxon>Rhodobacterales</taxon>
        <taxon>Paracoccaceae</taxon>
        <taxon>Amaricoccus</taxon>
    </lineage>
</organism>
<evidence type="ECO:0000313" key="3">
    <source>
        <dbReference type="EMBL" id="MBB5220756.1"/>
    </source>
</evidence>
<dbReference type="EMBL" id="JACHFM010000001">
    <property type="protein sequence ID" value="MBB5220756.1"/>
    <property type="molecule type" value="Genomic_DNA"/>
</dbReference>
<keyword evidence="1" id="KW-0472">Membrane</keyword>
<dbReference type="GO" id="GO:0016791">
    <property type="term" value="F:phosphatase activity"/>
    <property type="evidence" value="ECO:0007669"/>
    <property type="project" value="UniProtKB-ARBA"/>
</dbReference>
<dbReference type="SUPFAM" id="SSF52799">
    <property type="entry name" value="(Phosphotyrosine protein) phosphatases II"/>
    <property type="match status" value="1"/>
</dbReference>
<dbReference type="Gene3D" id="3.90.190.10">
    <property type="entry name" value="Protein tyrosine phosphatase superfamily"/>
    <property type="match status" value="1"/>
</dbReference>
<proteinExistence type="predicted"/>
<feature type="transmembrane region" description="Helical" evidence="1">
    <location>
        <begin position="12"/>
        <end position="30"/>
    </location>
</feature>
<dbReference type="RefSeq" id="WP_184147089.1">
    <property type="nucleotide sequence ID" value="NZ_JACHFM010000001.1"/>
</dbReference>
<dbReference type="InterPro" id="IPR055214">
    <property type="entry name" value="PTP-NADK"/>
</dbReference>
<dbReference type="InterPro" id="IPR016130">
    <property type="entry name" value="Tyr_Pase_AS"/>
</dbReference>
<keyword evidence="1" id="KW-0812">Transmembrane</keyword>
<dbReference type="Pfam" id="PF22741">
    <property type="entry name" value="PTP-NADK"/>
    <property type="match status" value="1"/>
</dbReference>
<sequence>MFCFRPSRPWRVVFTTLGVALAALIAWPIWLQLSGNFHAVVPGEVYRAAQPEPEDLRRWAEDRGIRSVLNLRGTDESSEWYRQEASVADDLGLELADFPMSARRNPGLERMDELVALMRSLPKPLLIHCMSGADRTGLASALYLAAIADAGETAAEGQLSFAYGHVGIPVVSAAWAMDEAWEEREASLDHPEG</sequence>
<dbReference type="AlphaFoldDB" id="A0A840SLK3"/>
<dbReference type="PROSITE" id="PS00383">
    <property type="entry name" value="TYR_PHOSPHATASE_1"/>
    <property type="match status" value="1"/>
</dbReference>
<keyword evidence="1" id="KW-1133">Transmembrane helix</keyword>
<feature type="domain" description="DSP-PTPase phosphatase fused to NAD+ Kinase" evidence="2">
    <location>
        <begin position="45"/>
        <end position="147"/>
    </location>
</feature>